<dbReference type="InParanoid" id="A0A1Q3BQH9"/>
<dbReference type="AlphaFoldDB" id="A0A1Q3BQH9"/>
<feature type="compositionally biased region" description="Polar residues" evidence="1">
    <location>
        <begin position="260"/>
        <end position="273"/>
    </location>
</feature>
<reference evidence="3" key="1">
    <citation type="submission" date="2016-04" db="EMBL/GenBank/DDBJ databases">
        <title>Cephalotus genome sequencing.</title>
        <authorList>
            <person name="Fukushima K."/>
            <person name="Hasebe M."/>
            <person name="Fang X."/>
        </authorList>
    </citation>
    <scope>NUCLEOTIDE SEQUENCE [LARGE SCALE GENOMIC DNA]</scope>
    <source>
        <strain evidence="3">cv. St1</strain>
    </source>
</reference>
<name>A0A1Q3BQH9_CEPFO</name>
<feature type="compositionally biased region" description="Basic residues" evidence="1">
    <location>
        <begin position="162"/>
        <end position="172"/>
    </location>
</feature>
<feature type="compositionally biased region" description="Polar residues" evidence="1">
    <location>
        <begin position="237"/>
        <end position="247"/>
    </location>
</feature>
<accession>A0A1Q3BQH9</accession>
<feature type="region of interest" description="Disordered" evidence="1">
    <location>
        <begin position="218"/>
        <end position="273"/>
    </location>
</feature>
<proteinExistence type="predicted"/>
<sequence length="273" mass="30767">MSLLVGSLSDNIIPTIHHATTSKEVWATLTTTYASPSHTRILSLHLAFQNIKHKPDETITQFLHRAHIHDELAATGRPLSSEDFNLYIFKGLREDFRVMIPTLIARPDSITYSKLHSLLLSHEFMTNIAIPKISVGDVSFANLVEQNSTNPTSEQAYGSRCRGSHGRGRVHGGRWGSRGRCLGNQWCSYCHRSNHANATCYYKDQHSQSSHFYAPNRDHYYNQPPCRGPPPYRSPSQTHLLKNYPNTQPSPFPDWHPDTGATSHVTPDLQSLS</sequence>
<dbReference type="EMBL" id="BDDD01000763">
    <property type="protein sequence ID" value="GAV69953.1"/>
    <property type="molecule type" value="Genomic_DNA"/>
</dbReference>
<organism evidence="2 3">
    <name type="scientific">Cephalotus follicularis</name>
    <name type="common">Albany pitcher plant</name>
    <dbReference type="NCBI Taxonomy" id="3775"/>
    <lineage>
        <taxon>Eukaryota</taxon>
        <taxon>Viridiplantae</taxon>
        <taxon>Streptophyta</taxon>
        <taxon>Embryophyta</taxon>
        <taxon>Tracheophyta</taxon>
        <taxon>Spermatophyta</taxon>
        <taxon>Magnoliopsida</taxon>
        <taxon>eudicotyledons</taxon>
        <taxon>Gunneridae</taxon>
        <taxon>Pentapetalae</taxon>
        <taxon>rosids</taxon>
        <taxon>fabids</taxon>
        <taxon>Oxalidales</taxon>
        <taxon>Cephalotaceae</taxon>
        <taxon>Cephalotus</taxon>
    </lineage>
</organism>
<evidence type="ECO:0000313" key="2">
    <source>
        <dbReference type="EMBL" id="GAV69953.1"/>
    </source>
</evidence>
<protein>
    <submittedName>
        <fullName evidence="2">UBN2 domain-containing protein</fullName>
    </submittedName>
</protein>
<feature type="region of interest" description="Disordered" evidence="1">
    <location>
        <begin position="149"/>
        <end position="174"/>
    </location>
</feature>
<comment type="caution">
    <text evidence="2">The sequence shown here is derived from an EMBL/GenBank/DDBJ whole genome shotgun (WGS) entry which is preliminary data.</text>
</comment>
<keyword evidence="3" id="KW-1185">Reference proteome</keyword>
<dbReference type="Proteomes" id="UP000187406">
    <property type="component" value="Unassembled WGS sequence"/>
</dbReference>
<evidence type="ECO:0000313" key="3">
    <source>
        <dbReference type="Proteomes" id="UP000187406"/>
    </source>
</evidence>
<gene>
    <name evidence="2" type="ORF">CFOL_v3_13453</name>
</gene>
<dbReference type="Pfam" id="PF14223">
    <property type="entry name" value="Retrotran_gag_2"/>
    <property type="match status" value="1"/>
</dbReference>
<dbReference type="PANTHER" id="PTHR47481:SF43">
    <property type="entry name" value="RETROTRANSPOSON COPIA-LIKE N-TERMINAL DOMAIN-CONTAINING PROTEIN"/>
    <property type="match status" value="1"/>
</dbReference>
<dbReference type="PANTHER" id="PTHR47481">
    <property type="match status" value="1"/>
</dbReference>
<dbReference type="OrthoDB" id="1305658at2759"/>
<evidence type="ECO:0000256" key="1">
    <source>
        <dbReference type="SAM" id="MobiDB-lite"/>
    </source>
</evidence>